<keyword evidence="1" id="KW-1133">Transmembrane helix</keyword>
<gene>
    <name evidence="3" type="ORF">PIIN_05684</name>
</gene>
<feature type="transmembrane region" description="Helical" evidence="1">
    <location>
        <begin position="94"/>
        <end position="117"/>
    </location>
</feature>
<reference evidence="3 4" key="1">
    <citation type="journal article" date="2011" name="PLoS Pathog.">
        <title>Endophytic Life Strategies Decoded by Genome and Transcriptome Analyses of the Mutualistic Root Symbiont Piriformospora indica.</title>
        <authorList>
            <person name="Zuccaro A."/>
            <person name="Lahrmann U."/>
            <person name="Guldener U."/>
            <person name="Langen G."/>
            <person name="Pfiffi S."/>
            <person name="Biedenkopf D."/>
            <person name="Wong P."/>
            <person name="Samans B."/>
            <person name="Grimm C."/>
            <person name="Basiewicz M."/>
            <person name="Murat C."/>
            <person name="Martin F."/>
            <person name="Kogel K.H."/>
        </authorList>
    </citation>
    <scope>NUCLEOTIDE SEQUENCE [LARGE SCALE GENOMIC DNA]</scope>
    <source>
        <strain evidence="3 4">DSM 11827</strain>
    </source>
</reference>
<dbReference type="InParanoid" id="G4TK97"/>
<evidence type="ECO:0000256" key="1">
    <source>
        <dbReference type="SAM" id="Phobius"/>
    </source>
</evidence>
<keyword evidence="1" id="KW-0472">Membrane</keyword>
<keyword evidence="1" id="KW-0812">Transmembrane</keyword>
<dbReference type="eggNOG" id="ENOG502RV6K">
    <property type="taxonomic scope" value="Eukaryota"/>
</dbReference>
<dbReference type="AlphaFoldDB" id="G4TK97"/>
<organism evidence="3 4">
    <name type="scientific">Serendipita indica (strain DSM 11827)</name>
    <name type="common">Root endophyte fungus</name>
    <name type="synonym">Piriformospora indica</name>
    <dbReference type="NCBI Taxonomy" id="1109443"/>
    <lineage>
        <taxon>Eukaryota</taxon>
        <taxon>Fungi</taxon>
        <taxon>Dikarya</taxon>
        <taxon>Basidiomycota</taxon>
        <taxon>Agaricomycotina</taxon>
        <taxon>Agaricomycetes</taxon>
        <taxon>Sebacinales</taxon>
        <taxon>Serendipitaceae</taxon>
        <taxon>Serendipita</taxon>
    </lineage>
</organism>
<sequence>MADGSSDSSSHEYKVFDRFRSTDKIFARKRESPSTTMDSNADKTVWHTYNERADIVDRELIKDWNDSLNTLLIFTPAFEHEEFTPKDWAVRVNYCFFTSISCSLVAALGAVLALQWAGSYSLDRIRAPATLRATQRQLRYNGIRKWKLTRFISLLPLLIYISLFLFFVGLSEWLQHIHRHIAGVVLTGVVIAGLLYITTHAISILDVSAPFRTPISRYLPYLIQRAHWWIFPATSSLNKQEEDRKPEERRWSSQVLDEVSGLQRLVKIQVTRLRTVWFNLRSSLYTIQRIIMNPEKPMSFKYRELRALESDPILQRDGILWVAKQTHVLPSSRLLFVTLLKEVALVQNVHLIDSGMSSALWPPIFQNVLQRFYDMQSITPGAFSDQIIAELEIILTAVAWVGTVPTRNFTRLCDQLSCDGFGMLSTFAKLLQWKFYSGTLSHILDQSPHLILELADPWIYTILHRFYSHGRPNDGSDLIRFLDPLTISEHYEGEPRLLDPPKIFVLMKIVICIQGYNTYHNDLWEQYRQAVSNISDTRSDYNTLQTCHTVILLQLLCHISDLQNRHDEVLYAVIQYCKSHLSSDNLRPLILRLSTSIRNSVGEGQQMSQLVPAVCAIICGPDSPSSESPSNLWAEILKRCNQILSHERDSRFSVNLLVSSLLRAAKASGCPLDSHRSDIQVPIEHPAILILASLILPDRYLLNPLKEMSLAPEIRQDPSFADLLEFWSLRYRSPPKPDTEAECIVVLELADVLDAVIAANYIARQRFPVKDTSTFPDCFFEADGITWLATRLRAPNYETERDDMVELIIHCIKESTSVTAFRNSLHLVSTYIEVTGPVEAAHRSYSLFEEILTKILTFRAPCQNHSRLRCSPFRDSLIRNGLEDQLKGEVETIIETCKRNYLLSPPADGDYNL</sequence>
<evidence type="ECO:0000313" key="3">
    <source>
        <dbReference type="EMBL" id="CCA71749.2"/>
    </source>
</evidence>
<dbReference type="HOGENOM" id="CLU_300173_0_0_1"/>
<evidence type="ECO:0000259" key="2">
    <source>
        <dbReference type="Pfam" id="PF20153"/>
    </source>
</evidence>
<evidence type="ECO:0000313" key="4">
    <source>
        <dbReference type="Proteomes" id="UP000007148"/>
    </source>
</evidence>
<proteinExistence type="predicted"/>
<comment type="caution">
    <text evidence="3">The sequence shown here is derived from an EMBL/GenBank/DDBJ whole genome shotgun (WGS) entry which is preliminary data.</text>
</comment>
<keyword evidence="4" id="KW-1185">Reference proteome</keyword>
<feature type="domain" description="DUF6535" evidence="2">
    <location>
        <begin position="46"/>
        <end position="75"/>
    </location>
</feature>
<feature type="domain" description="DUF6535" evidence="2">
    <location>
        <begin position="78"/>
        <end position="175"/>
    </location>
</feature>
<dbReference type="Pfam" id="PF20153">
    <property type="entry name" value="DUF6535"/>
    <property type="match status" value="2"/>
</dbReference>
<dbReference type="Proteomes" id="UP000007148">
    <property type="component" value="Unassembled WGS sequence"/>
</dbReference>
<dbReference type="InterPro" id="IPR045338">
    <property type="entry name" value="DUF6535"/>
</dbReference>
<feature type="transmembrane region" description="Helical" evidence="1">
    <location>
        <begin position="182"/>
        <end position="205"/>
    </location>
</feature>
<accession>G4TK97</accession>
<dbReference type="EMBL" id="CAFZ01000133">
    <property type="protein sequence ID" value="CCA71749.2"/>
    <property type="molecule type" value="Genomic_DNA"/>
</dbReference>
<dbReference type="OrthoDB" id="3219854at2759"/>
<protein>
    <recommendedName>
        <fullName evidence="2">DUF6535 domain-containing protein</fullName>
    </recommendedName>
</protein>
<name>G4TK97_SERID</name>
<feature type="transmembrane region" description="Helical" evidence="1">
    <location>
        <begin position="151"/>
        <end position="170"/>
    </location>
</feature>